<dbReference type="InParanoid" id="A0A061EAN9"/>
<name>A0A061EAN9_THECC</name>
<evidence type="ECO:0000313" key="2">
    <source>
        <dbReference type="EMBL" id="EOY01472.1"/>
    </source>
</evidence>
<dbReference type="InterPro" id="IPR002083">
    <property type="entry name" value="MATH/TRAF_dom"/>
</dbReference>
<proteinExistence type="predicted"/>
<dbReference type="InterPro" id="IPR008974">
    <property type="entry name" value="TRAF-like"/>
</dbReference>
<feature type="domain" description="MATH" evidence="1">
    <location>
        <begin position="222"/>
        <end position="351"/>
    </location>
</feature>
<dbReference type="HOGENOM" id="CLU_040595_2_1_1"/>
<keyword evidence="3" id="KW-1185">Reference proteome</keyword>
<dbReference type="STRING" id="3641.A0A061EAN9"/>
<protein>
    <submittedName>
        <fullName evidence="2">TRAF-like family protein isoform 1</fullName>
    </submittedName>
</protein>
<dbReference type="Proteomes" id="UP000026915">
    <property type="component" value="Chromosome 2"/>
</dbReference>
<dbReference type="SMART" id="SM00061">
    <property type="entry name" value="MATH"/>
    <property type="match status" value="2"/>
</dbReference>
<evidence type="ECO:0000259" key="1">
    <source>
        <dbReference type="PROSITE" id="PS50144"/>
    </source>
</evidence>
<dbReference type="Pfam" id="PF22486">
    <property type="entry name" value="MATH_2"/>
    <property type="match status" value="2"/>
</dbReference>
<dbReference type="CDD" id="cd00121">
    <property type="entry name" value="MATH"/>
    <property type="match status" value="2"/>
</dbReference>
<gene>
    <name evidence="2" type="ORF">TCM_011346</name>
</gene>
<dbReference type="EMBL" id="CM001880">
    <property type="protein sequence ID" value="EOY01472.1"/>
    <property type="molecule type" value="Genomic_DNA"/>
</dbReference>
<dbReference type="eggNOG" id="KOG1987">
    <property type="taxonomic scope" value="Eukaryota"/>
</dbReference>
<dbReference type="PANTHER" id="PTHR46162">
    <property type="entry name" value="TRAF-LIKE FAMILY PROTEIN"/>
    <property type="match status" value="1"/>
</dbReference>
<reference evidence="2 3" key="1">
    <citation type="journal article" date="2013" name="Genome Biol.">
        <title>The genome sequence of the most widely cultivated cacao type and its use to identify candidate genes regulating pod color.</title>
        <authorList>
            <person name="Motamayor J.C."/>
            <person name="Mockaitis K."/>
            <person name="Schmutz J."/>
            <person name="Haiminen N."/>
            <person name="Iii D.L."/>
            <person name="Cornejo O."/>
            <person name="Findley S.D."/>
            <person name="Zheng P."/>
            <person name="Utro F."/>
            <person name="Royaert S."/>
            <person name="Saski C."/>
            <person name="Jenkins J."/>
            <person name="Podicheti R."/>
            <person name="Zhao M."/>
            <person name="Scheffler B.E."/>
            <person name="Stack J.C."/>
            <person name="Feltus F.A."/>
            <person name="Mustiga G.M."/>
            <person name="Amores F."/>
            <person name="Phillips W."/>
            <person name="Marelli J.P."/>
            <person name="May G.D."/>
            <person name="Shapiro H."/>
            <person name="Ma J."/>
            <person name="Bustamante C.D."/>
            <person name="Schnell R.J."/>
            <person name="Main D."/>
            <person name="Gilbert D."/>
            <person name="Parida L."/>
            <person name="Kuhn D.N."/>
        </authorList>
    </citation>
    <scope>NUCLEOTIDE SEQUENCE [LARGE SCALE GENOMIC DNA]</scope>
    <source>
        <strain evidence="3">cv. Matina 1-6</strain>
    </source>
</reference>
<dbReference type="PROSITE" id="PS50144">
    <property type="entry name" value="MATH"/>
    <property type="match status" value="2"/>
</dbReference>
<dbReference type="PANTHER" id="PTHR46162:SF40">
    <property type="entry name" value="TRAF-LIKE FAMILY PROTEIN"/>
    <property type="match status" value="1"/>
</dbReference>
<dbReference type="SUPFAM" id="SSF49599">
    <property type="entry name" value="TRAF domain-like"/>
    <property type="match status" value="2"/>
</dbReference>
<organism evidence="2 3">
    <name type="scientific">Theobroma cacao</name>
    <name type="common">Cacao</name>
    <name type="synonym">Cocoa</name>
    <dbReference type="NCBI Taxonomy" id="3641"/>
    <lineage>
        <taxon>Eukaryota</taxon>
        <taxon>Viridiplantae</taxon>
        <taxon>Streptophyta</taxon>
        <taxon>Embryophyta</taxon>
        <taxon>Tracheophyta</taxon>
        <taxon>Spermatophyta</taxon>
        <taxon>Magnoliopsida</taxon>
        <taxon>eudicotyledons</taxon>
        <taxon>Gunneridae</taxon>
        <taxon>Pentapetalae</taxon>
        <taxon>rosids</taxon>
        <taxon>malvids</taxon>
        <taxon>Malvales</taxon>
        <taxon>Malvaceae</taxon>
        <taxon>Byttnerioideae</taxon>
        <taxon>Theobroma</taxon>
    </lineage>
</organism>
<accession>A0A061EAN9</accession>
<sequence length="373" mass="43343">MGLKASSNKLSYGLPEKFTQKTESIPTTVLQVVMNRQDEDGKSCINTPSNEMEGDKLVKTKRKEAPAHYILDIESLQMLLEILSKPRLDRYESTEFEASGHKWRLILYPEGDKQRNGGGHISLYLRIVDVEKLGRAWEIDALINFFVLDQEDNQYLSIQDGRVKRFNAVKREWGFSRLLPLTEFHDKGYLSKKGRCEFGVEVFVLKSEGKGECFSILDYPIRNYYIWKVEKFSKLGESSHYSEDFTVGDYKWRLHLYRQGVAKVKGQYLSIFLCLHELKENTFWTQFHVEFKLRIIDQSDKLNSKKTEKTGNAWFSATKPAWGFPYFIKRADLEGNKDFIVNDEMVVEAEISSMSMAKELTPDPPKPQEEVRP</sequence>
<evidence type="ECO:0000313" key="3">
    <source>
        <dbReference type="Proteomes" id="UP000026915"/>
    </source>
</evidence>
<dbReference type="Gramene" id="EOY01472">
    <property type="protein sequence ID" value="EOY01472"/>
    <property type="gene ID" value="TCM_011346"/>
</dbReference>
<dbReference type="AlphaFoldDB" id="A0A061EAN9"/>
<dbReference type="Gene3D" id="2.60.210.10">
    <property type="entry name" value="Apoptosis, Tumor Necrosis Factor Receptor Associated Protein 2, Chain A"/>
    <property type="match status" value="2"/>
</dbReference>
<feature type="domain" description="MATH" evidence="1">
    <location>
        <begin position="66"/>
        <end position="202"/>
    </location>
</feature>
<dbReference type="OMA" id="NDAFTVE"/>